<feature type="region of interest" description="Disordered" evidence="15">
    <location>
        <begin position="69"/>
        <end position="740"/>
    </location>
</feature>
<feature type="compositionally biased region" description="Polar residues" evidence="15">
    <location>
        <begin position="590"/>
        <end position="609"/>
    </location>
</feature>
<feature type="region of interest" description="Disordered" evidence="15">
    <location>
        <begin position="1698"/>
        <end position="1730"/>
    </location>
</feature>
<evidence type="ECO:0000256" key="13">
    <source>
        <dbReference type="ARBA" id="ARBA00023204"/>
    </source>
</evidence>
<dbReference type="GO" id="GO:0000166">
    <property type="term" value="F:nucleotide binding"/>
    <property type="evidence" value="ECO:0007669"/>
    <property type="project" value="InterPro"/>
</dbReference>
<feature type="compositionally biased region" description="Basic and acidic residues" evidence="15">
    <location>
        <begin position="70"/>
        <end position="89"/>
    </location>
</feature>
<gene>
    <name evidence="20" type="primary">LOC108679794</name>
</gene>
<dbReference type="Gene3D" id="1.10.287.690">
    <property type="entry name" value="Helix hairpin bin"/>
    <property type="match status" value="1"/>
</dbReference>
<feature type="compositionally biased region" description="Basic residues" evidence="15">
    <location>
        <begin position="1647"/>
        <end position="1656"/>
    </location>
</feature>
<sequence>MSPQDIRHWSQYFFLVVAVGGCGRVGLPDDVTFVQVAGEQQLLEQLVTVVRTWDPDILMGYEFTYNLRPGSDHESPGSDHKSPGSDHKSPGSNHKSPGSGHKSPGSDHKLLGSGHKSAGSDHKSPGSNHKSPGSDHKSPGSDHKSPGSSHKSPGSDHKSPGSDHKSPGSGHKSAGSGRKSAGSCHKLTDSDNSPAYDHRLPDSHKSPGSDQKSAVSGGNSSSSERKSPDPDGKSSGSDGSLRDSDGMSPGPYRKSSGSDRKSFGSDEKSFCSNAKTLGFDGKLPGPGGKSSGSDEKLTGSEEKSSSSDGKSSDPDGKSSSFDGKSSGSDGKSSGSDGKSSGSDGKSSGSDGKSSSSDGKLSGYDGKSSGSDGKSSGSDGKSSGSDGKSSGSDGKSSGSDGKSSGSDGKSSGFDGKSSGSDEKSTGSDEKSSDSDRKSSGSDGKSSGSDGKSTGSDEKSSDSNGKSSGSDEKSTGSDEKSRLSGPDGNSYQWKKTPASDMKPICKSKSSYLGNTSFSKKKSSDGPFVKLSGSDDKSLGSDGKSSGSGSKWPTSDKLEKNVTESVSISPESRLASLKLGHEAQDLRPKSNPVEHNSNSTRKPSDSCHQSFKSGHKSLKICSQSSKSKPKSTRSELKDRSAEPIKKFSKSTDKSFEYPEQLSNMADVASKSTDKFTKLTKESSDSKTDGALNLSDDSSPSTKKSLPSGMKPAECDGSSEVKSEQSDLNQSSDPKNRSKSDAIPCAAENIKYDYETPTMSIETFPNQNSKYCFSESSHRSFKISKLRVIEVPPKPLYSDCPKIRVSSPPELTDHVSLNLKQRPAQLEKSNPTLLSPAQTISLLPPGNPSSGLQLISAEEILSSEPVTRTNAYHPEDPSSINYKKQLVGLHPKPVRFFSYLHIPMQTNQSDKIGDMPPAIKTQSGVLNLPISVTDNISVSKSDLNNILMTVKLKRKIESVTPASDLPSDNDKISRECVPSRDINENIQLNYPDSKNTDKLSTDSDDLTSVTINKKISLHKQVRKKIRESWQNLFKKSVGSLDEEYNPGAVSDAQNVNVLDYVPTIISDKRGETSKPKSTLNIDAFSHLLPKDQSEYVPTACGNEASLQYQEAKKKIINLASRKSPLDTITSAKKLKVLKKPTILPPSFGPDEEYNPLGDPLELKPYVPTSIGCVQKPIEDEYDPFDSGVDLTRTKTAEMRGLTTPGTSSDYMASSSVNTPCSQSRISISENDRFVTYGVYPPSYEEVANSVPFRHKSLFCSDKNDVPGNPLEVGGDILTIPSNSLSELGEFPSTFRENGLNHWKVLIDTFQLESTASESANTTTITYTTLKRPPSYDEVDKWSKTRRKILALENKVKRKDDDGSDRDDDERNENDLNKTRKVSGKREITTIRYQESSSVSQTSSSSSKTNQLNSSIIKSENVKAALSQTASIADCDRAKSQKFLSPQPFTTFAASTPIGPSCFPLNPTPVSRMKRRSSDDTKIPGSQPPHKRHRRVSFEPEMVSGMCRPSSPLVTELVGAHDGNHGNKKISFSSLRLVQSDLLSPIKEKNETPARRKTEGEEKTALQPPTGELKTESDATQSTRVNDLHYETSDMVSTSSHAIDKGNNEDDSSDEVIDSSQPNSPMFDPSTNFMLRIKKSKKRREKAAFPKRTNRSGPRLRRSGEEASNFLTVPGSDKPLEQVTVTSEVPRVTVISSDEIIKSRSDTPLSRPDTPLVHPDTPLAHPDTPLAHPDTPLTRADTPLARADTPQSYPNSGASFNGSLLGSSSFLDTSRAGRLLMDAQFRKQYHLASQLSSFCRGSSSLNGSPLPLGDNTFGFRFQNHDMQEARALHQHQHVGSLCLETHVCCRGRLLPDPRHDAVLAIVLLGVRDSPSEQQPLDKLKVVVAVGGCGRVGLPDDVTFVQVAGEQQLLEQLVTVVRTWDPDILMGYEVQNSSWGYVLERCVALGGTDLVSQLSRVPHQDPGTQQSHHDPELDEYGATHTSHIHVAGRIVLNVWRLMKQEAALCGYSLPNVSHHLLHTRVPEYSYATLQRWWTDQLTQGRVLNHYLQRASLSLQLFERLDLVNRTSELARLFGIQFYDVLARGSQFRVESMLLRLSRSNNCVAMSPSVQQRAAMKAPEWIALNLEPQSRLYTEPVIVLDFQSLYPSIMIAHNYCYSTCLGRVDLLTGAQPFVFGAGQLRVSQEELLDMVDELHISPCGVAFVPKRVRRGLIPQMLEEILNTRIMVKQSMKRHKSDATLQKALHSRQLGLKLIANVTYGYTSANFSGRMPCVELADSVVSKGRETLELAIKLVNSHPTWGGTVVYGDTDSMFVHLPGKTKDQAFDIGYEIADAVTKLNPKPVKLKFEKVYLPCILQTKKRYVGYMYETKDQKEPQFEAKGIETVRRDGCPLAAKLLEQSLRILFTDLDVSLVRKYLVRQFTKLLAGRTSLQLLTFAKEYRGARGYRPGACVPSLQLARQRLQKDPRGEPLAGERVPYVIVYGAPGLPLIRLVRCPRDLLSKEGKWLRPNYVYYITKALIPPLDRCFSLLGVNVAKWYESMTRPTAIVPSVTLSRPQTTCSAGGTGSSTISQYFSSVACVVCAASTVVKTSKVGSEAVRDEGDERHAALCNNCRAQPQVTVLTLNERMRTAQRAVQKISEICRACEGYSHVTDLCISLDCPIL</sequence>
<feature type="compositionally biased region" description="Basic and acidic residues" evidence="15">
    <location>
        <begin position="668"/>
        <end position="684"/>
    </location>
</feature>
<evidence type="ECO:0000256" key="9">
    <source>
        <dbReference type="ARBA" id="ARBA00022833"/>
    </source>
</evidence>
<evidence type="ECO:0000256" key="1">
    <source>
        <dbReference type="ARBA" id="ARBA00001966"/>
    </source>
</evidence>
<feature type="compositionally biased region" description="Polar residues" evidence="15">
    <location>
        <begin position="505"/>
        <end position="515"/>
    </location>
</feature>
<feature type="non-terminal residue" evidence="20">
    <location>
        <position position="2660"/>
    </location>
</feature>
<evidence type="ECO:0000256" key="12">
    <source>
        <dbReference type="ARBA" id="ARBA00023014"/>
    </source>
</evidence>
<feature type="compositionally biased region" description="Low complexity" evidence="15">
    <location>
        <begin position="94"/>
        <end position="103"/>
    </location>
</feature>
<feature type="compositionally biased region" description="Low complexity" evidence="15">
    <location>
        <begin position="168"/>
        <end position="183"/>
    </location>
</feature>
<protein>
    <recommendedName>
        <fullName evidence="4">DNA polymerase zeta catalytic subunit</fullName>
        <ecNumber evidence="3">2.7.7.7</ecNumber>
    </recommendedName>
</protein>
<evidence type="ECO:0000256" key="7">
    <source>
        <dbReference type="ARBA" id="ARBA00022723"/>
    </source>
</evidence>
<dbReference type="GO" id="GO:0046872">
    <property type="term" value="F:metal ion binding"/>
    <property type="evidence" value="ECO:0007669"/>
    <property type="project" value="UniProtKB-KW"/>
</dbReference>
<keyword evidence="6" id="KW-0548">Nucleotidyltransferase</keyword>
<feature type="compositionally biased region" description="Basic and acidic residues" evidence="15">
    <location>
        <begin position="256"/>
        <end position="269"/>
    </location>
</feature>
<comment type="similarity">
    <text evidence="2">Belongs to the DNA polymerase type-B family.</text>
</comment>
<keyword evidence="10" id="KW-0239">DNA-directed DNA polymerase</keyword>
<evidence type="ECO:0000256" key="10">
    <source>
        <dbReference type="ARBA" id="ARBA00022932"/>
    </source>
</evidence>
<dbReference type="InterPro" id="IPR042087">
    <property type="entry name" value="DNA_pol_B_thumb"/>
</dbReference>
<organism evidence="19 20">
    <name type="scientific">Hyalella azteca</name>
    <name type="common">Amphipod</name>
    <dbReference type="NCBI Taxonomy" id="294128"/>
    <lineage>
        <taxon>Eukaryota</taxon>
        <taxon>Metazoa</taxon>
        <taxon>Ecdysozoa</taxon>
        <taxon>Arthropoda</taxon>
        <taxon>Crustacea</taxon>
        <taxon>Multicrustacea</taxon>
        <taxon>Malacostraca</taxon>
        <taxon>Eumalacostraca</taxon>
        <taxon>Peracarida</taxon>
        <taxon>Amphipoda</taxon>
        <taxon>Senticaudata</taxon>
        <taxon>Talitrida</taxon>
        <taxon>Talitroidea</taxon>
        <taxon>Hyalellidae</taxon>
        <taxon>Hyalella</taxon>
    </lineage>
</organism>
<feature type="region of interest" description="Disordered" evidence="15">
    <location>
        <begin position="1352"/>
        <end position="1383"/>
    </location>
</feature>
<feature type="domain" description="C4-type zinc-finger of DNA polymerase delta" evidence="18">
    <location>
        <begin position="2576"/>
        <end position="2660"/>
    </location>
</feature>
<dbReference type="GO" id="GO:0005634">
    <property type="term" value="C:nucleus"/>
    <property type="evidence" value="ECO:0007669"/>
    <property type="project" value="TreeGrafter"/>
</dbReference>
<keyword evidence="8" id="KW-0227">DNA damage</keyword>
<feature type="compositionally biased region" description="Polar residues" evidence="15">
    <location>
        <begin position="691"/>
        <end position="701"/>
    </location>
</feature>
<evidence type="ECO:0000256" key="15">
    <source>
        <dbReference type="SAM" id="MobiDB-lite"/>
    </source>
</evidence>
<feature type="compositionally biased region" description="Low complexity" evidence="15">
    <location>
        <begin position="439"/>
        <end position="452"/>
    </location>
</feature>
<feature type="compositionally biased region" description="Low complexity" evidence="15">
    <location>
        <begin position="1391"/>
        <end position="1407"/>
    </location>
</feature>
<evidence type="ECO:0000256" key="3">
    <source>
        <dbReference type="ARBA" id="ARBA00012417"/>
    </source>
</evidence>
<feature type="region of interest" description="Disordered" evidence="15">
    <location>
        <begin position="1458"/>
        <end position="1489"/>
    </location>
</feature>
<comment type="catalytic activity">
    <reaction evidence="14">
        <text>DNA(n) + a 2'-deoxyribonucleoside 5'-triphosphate = DNA(n+1) + diphosphate</text>
        <dbReference type="Rhea" id="RHEA:22508"/>
        <dbReference type="Rhea" id="RHEA-COMP:17339"/>
        <dbReference type="Rhea" id="RHEA-COMP:17340"/>
        <dbReference type="ChEBI" id="CHEBI:33019"/>
        <dbReference type="ChEBI" id="CHEBI:61560"/>
        <dbReference type="ChEBI" id="CHEBI:173112"/>
        <dbReference type="EC" id="2.7.7.7"/>
    </reaction>
</comment>
<dbReference type="GO" id="GO:0000724">
    <property type="term" value="P:double-strand break repair via homologous recombination"/>
    <property type="evidence" value="ECO:0007669"/>
    <property type="project" value="TreeGrafter"/>
</dbReference>
<dbReference type="InterPro" id="IPR036397">
    <property type="entry name" value="RNaseH_sf"/>
</dbReference>
<keyword evidence="12" id="KW-0411">Iron-sulfur</keyword>
<feature type="compositionally biased region" description="Basic and acidic residues" evidence="15">
    <location>
        <begin position="576"/>
        <end position="585"/>
    </location>
</feature>
<dbReference type="Proteomes" id="UP000694843">
    <property type="component" value="Unplaced"/>
</dbReference>
<dbReference type="InterPro" id="IPR043502">
    <property type="entry name" value="DNA/RNA_pol_sf"/>
</dbReference>
<dbReference type="FunFam" id="3.30.420.10:FF:000024">
    <property type="entry name" value="DNA polymerase zeta catalytic subunit"/>
    <property type="match status" value="1"/>
</dbReference>
<evidence type="ECO:0000256" key="14">
    <source>
        <dbReference type="ARBA" id="ARBA00049244"/>
    </source>
</evidence>
<dbReference type="GO" id="GO:0016035">
    <property type="term" value="C:zeta DNA polymerase complex"/>
    <property type="evidence" value="ECO:0007669"/>
    <property type="project" value="InterPro"/>
</dbReference>
<feature type="domain" description="DNA-directed DNA polymerase family B multifunctional" evidence="16">
    <location>
        <begin position="2074"/>
        <end position="2525"/>
    </location>
</feature>
<evidence type="ECO:0000313" key="19">
    <source>
        <dbReference type="Proteomes" id="UP000694843"/>
    </source>
</evidence>
<dbReference type="SUPFAM" id="SSF56672">
    <property type="entry name" value="DNA/RNA polymerases"/>
    <property type="match status" value="1"/>
</dbReference>
<dbReference type="FunFam" id="1.10.287.690:FF:000002">
    <property type="entry name" value="DNA polymerase zeta"/>
    <property type="match status" value="1"/>
</dbReference>
<dbReference type="PANTHER" id="PTHR45812:SF1">
    <property type="entry name" value="DNA POLYMERASE ZETA CATALYTIC SUBUNIT"/>
    <property type="match status" value="1"/>
</dbReference>
<feature type="region of interest" description="Disordered" evidence="15">
    <location>
        <begin position="1539"/>
        <end position="1670"/>
    </location>
</feature>
<evidence type="ECO:0000256" key="5">
    <source>
        <dbReference type="ARBA" id="ARBA00022679"/>
    </source>
</evidence>
<dbReference type="PROSITE" id="PS00116">
    <property type="entry name" value="DNA_POLYMERASE_B"/>
    <property type="match status" value="1"/>
</dbReference>
<dbReference type="SUPFAM" id="SSF53098">
    <property type="entry name" value="Ribonuclease H-like"/>
    <property type="match status" value="1"/>
</dbReference>
<keyword evidence="7" id="KW-0479">Metal-binding</keyword>
<keyword evidence="19" id="KW-1185">Reference proteome</keyword>
<evidence type="ECO:0000256" key="8">
    <source>
        <dbReference type="ARBA" id="ARBA00022763"/>
    </source>
</evidence>
<dbReference type="Gene3D" id="3.90.1600.10">
    <property type="entry name" value="Palm domain of DNA polymerase"/>
    <property type="match status" value="1"/>
</dbReference>
<feature type="compositionally biased region" description="Low complexity" evidence="15">
    <location>
        <begin position="317"/>
        <end position="417"/>
    </location>
</feature>
<dbReference type="Pfam" id="PF14260">
    <property type="entry name" value="zf-C4pol"/>
    <property type="match status" value="1"/>
</dbReference>
<feature type="region of interest" description="Disordered" evidence="15">
    <location>
        <begin position="1388"/>
        <end position="1407"/>
    </location>
</feature>
<feature type="compositionally biased region" description="Low complexity" evidence="15">
    <location>
        <begin position="537"/>
        <end position="548"/>
    </location>
</feature>
<keyword evidence="5" id="KW-0808">Transferase</keyword>
<dbReference type="GO" id="GO:0042276">
    <property type="term" value="P:error-prone translesion synthesis"/>
    <property type="evidence" value="ECO:0007669"/>
    <property type="project" value="TreeGrafter"/>
</dbReference>
<feature type="compositionally biased region" description="Basic residues" evidence="15">
    <location>
        <begin position="1631"/>
        <end position="1640"/>
    </location>
</feature>
<evidence type="ECO:0000259" key="17">
    <source>
        <dbReference type="Pfam" id="PF03104"/>
    </source>
</evidence>
<dbReference type="InterPro" id="IPR017964">
    <property type="entry name" value="DNA-dir_DNA_pol_B_CS"/>
</dbReference>
<dbReference type="Gene3D" id="1.10.132.60">
    <property type="entry name" value="DNA polymerase family B, C-terminal domain"/>
    <property type="match status" value="1"/>
</dbReference>
<proteinExistence type="inferred from homology"/>
<feature type="compositionally biased region" description="Basic and acidic residues" evidence="15">
    <location>
        <begin position="153"/>
        <end position="166"/>
    </location>
</feature>
<feature type="compositionally biased region" description="Basic and acidic residues" evidence="15">
    <location>
        <begin position="1368"/>
        <end position="1383"/>
    </location>
</feature>
<dbReference type="Gene3D" id="3.30.420.10">
    <property type="entry name" value="Ribonuclease H-like superfamily/Ribonuclease H"/>
    <property type="match status" value="1"/>
</dbReference>
<dbReference type="Pfam" id="PF03104">
    <property type="entry name" value="DNA_pol_B_exo1"/>
    <property type="match status" value="1"/>
</dbReference>
<keyword evidence="9" id="KW-0862">Zinc</keyword>
<feature type="compositionally biased region" description="Basic and acidic residues" evidence="15">
    <location>
        <begin position="418"/>
        <end position="438"/>
    </location>
</feature>
<feature type="compositionally biased region" description="Basic and acidic residues" evidence="15">
    <location>
        <begin position="1541"/>
        <end position="1559"/>
    </location>
</feature>
<reference evidence="20" key="1">
    <citation type="submission" date="2025-08" db="UniProtKB">
        <authorList>
            <consortium name="RefSeq"/>
        </authorList>
    </citation>
    <scope>IDENTIFICATION</scope>
    <source>
        <tissue evidence="20">Whole organism</tissue>
    </source>
</reference>
<evidence type="ECO:0000259" key="18">
    <source>
        <dbReference type="Pfam" id="PF14260"/>
    </source>
</evidence>
<dbReference type="InterPro" id="IPR006133">
    <property type="entry name" value="DNA-dir_DNA_pol_B_exonuc"/>
</dbReference>
<feature type="compositionally biased region" description="Basic and acidic residues" evidence="15">
    <location>
        <begin position="292"/>
        <end position="316"/>
    </location>
</feature>
<dbReference type="InterPro" id="IPR025687">
    <property type="entry name" value="Znf-C4pol"/>
</dbReference>
<dbReference type="GO" id="GO:0003677">
    <property type="term" value="F:DNA binding"/>
    <property type="evidence" value="ECO:0007669"/>
    <property type="project" value="InterPro"/>
</dbReference>
<dbReference type="GO" id="GO:0003887">
    <property type="term" value="F:DNA-directed DNA polymerase activity"/>
    <property type="evidence" value="ECO:0007669"/>
    <property type="project" value="UniProtKB-KW"/>
</dbReference>
<feature type="compositionally biased region" description="Basic and acidic residues" evidence="15">
    <location>
        <begin position="467"/>
        <end position="480"/>
    </location>
</feature>
<evidence type="ECO:0000256" key="11">
    <source>
        <dbReference type="ARBA" id="ARBA00023004"/>
    </source>
</evidence>
<dbReference type="Pfam" id="PF00136">
    <property type="entry name" value="DNA_pol_B"/>
    <property type="match status" value="1"/>
</dbReference>
<name>A0A8B7PD40_HYAAZ</name>
<dbReference type="EC" id="2.7.7.7" evidence="3"/>
<evidence type="ECO:0000256" key="2">
    <source>
        <dbReference type="ARBA" id="ARBA00005755"/>
    </source>
</evidence>
<feature type="compositionally biased region" description="Basic and acidic residues" evidence="15">
    <location>
        <begin position="132"/>
        <end position="145"/>
    </location>
</feature>
<dbReference type="InterPro" id="IPR006134">
    <property type="entry name" value="DNA-dir_DNA_pol_B_multi_dom"/>
</dbReference>
<comment type="cofactor">
    <cofactor evidence="1">
        <name>[4Fe-4S] cluster</name>
        <dbReference type="ChEBI" id="CHEBI:49883"/>
    </cofactor>
</comment>
<dbReference type="KEGG" id="hazt:108679794"/>
<dbReference type="GO" id="GO:0051536">
    <property type="term" value="F:iron-sulfur cluster binding"/>
    <property type="evidence" value="ECO:0007669"/>
    <property type="project" value="UniProtKB-KW"/>
</dbReference>
<dbReference type="SMART" id="SM00486">
    <property type="entry name" value="POLBc"/>
    <property type="match status" value="1"/>
</dbReference>
<evidence type="ECO:0000256" key="4">
    <source>
        <dbReference type="ARBA" id="ARBA00021589"/>
    </source>
</evidence>
<feature type="compositionally biased region" description="Basic and acidic residues" evidence="15">
    <location>
        <begin position="629"/>
        <end position="653"/>
    </location>
</feature>
<keyword evidence="11" id="KW-0408">Iron</keyword>
<dbReference type="InterPro" id="IPR023211">
    <property type="entry name" value="DNA_pol_palm_dom_sf"/>
</dbReference>
<dbReference type="InterPro" id="IPR012337">
    <property type="entry name" value="RNaseH-like_sf"/>
</dbReference>
<feature type="compositionally biased region" description="Low complexity" evidence="15">
    <location>
        <begin position="213"/>
        <end position="222"/>
    </location>
</feature>
<dbReference type="PANTHER" id="PTHR45812">
    <property type="entry name" value="DNA POLYMERASE ZETA CATALYTIC SUBUNIT"/>
    <property type="match status" value="1"/>
</dbReference>
<accession>A0A8B7PD40</accession>
<dbReference type="InterPro" id="IPR030559">
    <property type="entry name" value="PolZ_Rev3"/>
</dbReference>
<dbReference type="InterPro" id="IPR006172">
    <property type="entry name" value="DNA-dir_DNA_pol_B"/>
</dbReference>
<evidence type="ECO:0000259" key="16">
    <source>
        <dbReference type="Pfam" id="PF00136"/>
    </source>
</evidence>
<feature type="compositionally biased region" description="Basic and acidic residues" evidence="15">
    <location>
        <begin position="223"/>
        <end position="232"/>
    </location>
</feature>
<evidence type="ECO:0000256" key="6">
    <source>
        <dbReference type="ARBA" id="ARBA00022695"/>
    </source>
</evidence>
<dbReference type="PROSITE" id="PS51257">
    <property type="entry name" value="PROKAR_LIPOPROTEIN"/>
    <property type="match status" value="1"/>
</dbReference>
<dbReference type="RefSeq" id="XP_018024008.2">
    <property type="nucleotide sequence ID" value="XM_018168519.2"/>
</dbReference>
<dbReference type="GeneID" id="108679794"/>
<dbReference type="CDD" id="cd05534">
    <property type="entry name" value="POLBc_zeta"/>
    <property type="match status" value="1"/>
</dbReference>
<feature type="compositionally biased region" description="Basic and acidic residues" evidence="15">
    <location>
        <begin position="196"/>
        <end position="207"/>
    </location>
</feature>
<feature type="domain" description="DNA-directed DNA polymerase family B exonuclease" evidence="17">
    <location>
        <begin position="1846"/>
        <end position="2010"/>
    </location>
</feature>
<feature type="compositionally biased region" description="Acidic residues" evidence="15">
    <location>
        <begin position="1357"/>
        <end position="1367"/>
    </location>
</feature>
<dbReference type="OrthoDB" id="2414538at2759"/>
<feature type="compositionally biased region" description="Polar residues" evidence="15">
    <location>
        <begin position="1616"/>
        <end position="1628"/>
    </location>
</feature>
<dbReference type="PRINTS" id="PR00106">
    <property type="entry name" value="DNAPOLB"/>
</dbReference>
<evidence type="ECO:0000313" key="20">
    <source>
        <dbReference type="RefSeq" id="XP_018024008.2"/>
    </source>
</evidence>
<dbReference type="FunFam" id="1.10.132.60:FF:000005">
    <property type="entry name" value="Putative DNA polymerase zeta catalytic subunit"/>
    <property type="match status" value="1"/>
</dbReference>
<dbReference type="CDD" id="cd05778">
    <property type="entry name" value="DNA_polB_zeta_exo"/>
    <property type="match status" value="1"/>
</dbReference>
<keyword evidence="13" id="KW-0234">DNA repair</keyword>